<dbReference type="GeneID" id="110075762"/>
<name>A0ABM5ESF0_9SAUR</name>
<proteinExistence type="predicted"/>
<gene>
    <name evidence="3" type="primary">KPTN</name>
</gene>
<dbReference type="RefSeq" id="XP_072836079.1">
    <property type="nucleotide sequence ID" value="XM_072979978.1"/>
</dbReference>
<reference evidence="3" key="1">
    <citation type="submission" date="2025-08" db="UniProtKB">
        <authorList>
            <consortium name="RefSeq"/>
        </authorList>
    </citation>
    <scope>IDENTIFICATION</scope>
</reference>
<feature type="compositionally biased region" description="Low complexity" evidence="1">
    <location>
        <begin position="100"/>
        <end position="109"/>
    </location>
</feature>
<dbReference type="Proteomes" id="UP001652642">
    <property type="component" value="Chromosome 9"/>
</dbReference>
<protein>
    <submittedName>
        <fullName evidence="3">KICSTOR complex protein kaptin</fullName>
    </submittedName>
</protein>
<feature type="compositionally biased region" description="Gly residues" evidence="1">
    <location>
        <begin position="76"/>
        <end position="99"/>
    </location>
</feature>
<evidence type="ECO:0000256" key="1">
    <source>
        <dbReference type="SAM" id="MobiDB-lite"/>
    </source>
</evidence>
<dbReference type="InterPro" id="IPR029982">
    <property type="entry name" value="Kptn"/>
</dbReference>
<evidence type="ECO:0000313" key="2">
    <source>
        <dbReference type="Proteomes" id="UP001652642"/>
    </source>
</evidence>
<accession>A0ABM5ESF0</accession>
<dbReference type="PANTHER" id="PTHR15435">
    <property type="entry name" value="KICSTOR COMPLEX PROTEIN KAPTIN"/>
    <property type="match status" value="1"/>
</dbReference>
<evidence type="ECO:0000313" key="3">
    <source>
        <dbReference type="RefSeq" id="XP_072836079.1"/>
    </source>
</evidence>
<feature type="compositionally biased region" description="Basic and acidic residues" evidence="1">
    <location>
        <begin position="55"/>
        <end position="72"/>
    </location>
</feature>
<dbReference type="PANTHER" id="PTHR15435:SF2">
    <property type="entry name" value="KICSTOR COMPLEX PROTEIN KAPTIN"/>
    <property type="match status" value="1"/>
</dbReference>
<keyword evidence="2" id="KW-1185">Reference proteome</keyword>
<feature type="region of interest" description="Disordered" evidence="1">
    <location>
        <begin position="27"/>
        <end position="136"/>
    </location>
</feature>
<organism evidence="2 3">
    <name type="scientific">Pogona vitticeps</name>
    <name type="common">central bearded dragon</name>
    <dbReference type="NCBI Taxonomy" id="103695"/>
    <lineage>
        <taxon>Eukaryota</taxon>
        <taxon>Metazoa</taxon>
        <taxon>Chordata</taxon>
        <taxon>Craniata</taxon>
        <taxon>Vertebrata</taxon>
        <taxon>Euteleostomi</taxon>
        <taxon>Lepidosauria</taxon>
        <taxon>Squamata</taxon>
        <taxon>Bifurcata</taxon>
        <taxon>Unidentata</taxon>
        <taxon>Episquamata</taxon>
        <taxon>Toxicofera</taxon>
        <taxon>Iguania</taxon>
        <taxon>Acrodonta</taxon>
        <taxon>Agamidae</taxon>
        <taxon>Amphibolurinae</taxon>
        <taxon>Pogona</taxon>
    </lineage>
</organism>
<sequence length="547" mass="59001">MEPPRPCPLMEDSFTRFSSQSNVYGLAALPGASRGGGGRGEPVPWGSGQQGTEELGLRPEEASGSEGPREAPKQGQPGGVGAAGQGGLGGSRGTLGGSSVGTPWSPGAAAAGGGGGGGPLPPGHEGASRPGGPGGLLAATLKGKVVHFRYQDLRQKLRPVAREVQFTYIPVDAEIVSIDTFNKSPPKRGLVVGITFIKDSGDKASPFLNIYCDYEPGSEYNLDSIAQSCLNLELQFTPFQLYHAEVQVGDQPETVFLLSGNDPAIHLYKENEELHQFEEQPVEDLFPELKELPSNVLWLDVYNIPNSGRRITAFGCQSGYIRVAHVEPASHVVLQSWSIQQDGPISKALVFALPGDDSLPLDDGSPRNQIYNVLVTSTIELSVVYRNVLQNGLEDQLILPLSDQYDSVLCALVTDVNFDHEPEILLGTYGQELLCYKYRAPKAHVAGAVEHHPFGQPEGEFYILWQRTFSSPLLSMEYVDLTCDGLCELAVVCLKGLHILQHSLTQASQCLLERLRMKVAEQGLLIHNTGQLQGTKTVEADGREPRD</sequence>